<sequence>MTRMQYQTLIADIEAQIAASGPLDKDRLRAHLAAMKQKAGTDRVHFGRYGTRPEQDRFEEEVEAQFDNLPV</sequence>
<dbReference type="AlphaFoldDB" id="A0A975ZP39"/>
<organism evidence="1 2">
    <name type="scientific">Marinovum algicola</name>
    <dbReference type="NCBI Taxonomy" id="42444"/>
    <lineage>
        <taxon>Bacteria</taxon>
        <taxon>Pseudomonadati</taxon>
        <taxon>Pseudomonadota</taxon>
        <taxon>Alphaproteobacteria</taxon>
        <taxon>Rhodobacterales</taxon>
        <taxon>Roseobacteraceae</taxon>
        <taxon>Marinovum</taxon>
    </lineage>
</organism>
<comment type="caution">
    <text evidence="1">The sequence shown here is derived from an EMBL/GenBank/DDBJ whole genome shotgun (WGS) entry which is preliminary data.</text>
</comment>
<dbReference type="EMBL" id="FNYY01000010">
    <property type="protein sequence ID" value="SEJ76205.1"/>
    <property type="molecule type" value="Genomic_DNA"/>
</dbReference>
<gene>
    <name evidence="1" type="ORF">SAMN04487940_11032</name>
</gene>
<evidence type="ECO:0000313" key="1">
    <source>
        <dbReference type="EMBL" id="SEJ76205.1"/>
    </source>
</evidence>
<protein>
    <submittedName>
        <fullName evidence="1">Uncharacterized protein</fullName>
    </submittedName>
</protein>
<dbReference type="Proteomes" id="UP000182932">
    <property type="component" value="Unassembled WGS sequence"/>
</dbReference>
<evidence type="ECO:0000313" key="2">
    <source>
        <dbReference type="Proteomes" id="UP000182932"/>
    </source>
</evidence>
<dbReference type="GeneID" id="80819100"/>
<name>A0A975ZP39_9RHOB</name>
<proteinExistence type="predicted"/>
<dbReference type="RefSeq" id="WP_048532343.1">
    <property type="nucleotide sequence ID" value="NZ_CATLQZ010000004.1"/>
</dbReference>
<keyword evidence="2" id="KW-1185">Reference proteome</keyword>
<reference evidence="1 2" key="1">
    <citation type="submission" date="2016-10" db="EMBL/GenBank/DDBJ databases">
        <authorList>
            <person name="Varghese N."/>
            <person name="Submissions S."/>
        </authorList>
    </citation>
    <scope>NUCLEOTIDE SEQUENCE [LARGE SCALE GENOMIC DNA]</scope>
    <source>
        <strain evidence="1 2">FF3</strain>
    </source>
</reference>
<accession>A0A975ZP39</accession>